<evidence type="ECO:0000256" key="2">
    <source>
        <dbReference type="ARBA" id="ARBA00012438"/>
    </source>
</evidence>
<dbReference type="InterPro" id="IPR003594">
    <property type="entry name" value="HATPase_dom"/>
</dbReference>
<dbReference type="InterPro" id="IPR036890">
    <property type="entry name" value="HATPase_C_sf"/>
</dbReference>
<sequence>MFLRRNICVSGGPWRRGGALRQTATLIGVSAAQDGAFVCFSASDNGIGLSITRKIAQRHGGEVWLESIPGEGTTFLVTLHGRLRQGEPATTASGPACRVKSLLSLALHLPGHAAKPIAMAAEI</sequence>
<evidence type="ECO:0000259" key="3">
    <source>
        <dbReference type="Pfam" id="PF02518"/>
    </source>
</evidence>
<comment type="caution">
    <text evidence="4">The sequence shown here is derived from an EMBL/GenBank/DDBJ whole genome shotgun (WGS) entry which is preliminary data.</text>
</comment>
<evidence type="ECO:0000313" key="4">
    <source>
        <dbReference type="EMBL" id="MBB5362900.1"/>
    </source>
</evidence>
<evidence type="ECO:0000256" key="1">
    <source>
        <dbReference type="ARBA" id="ARBA00000085"/>
    </source>
</evidence>
<dbReference type="EMBL" id="JACHFL010000004">
    <property type="protein sequence ID" value="MBB5362900.1"/>
    <property type="molecule type" value="Genomic_DNA"/>
</dbReference>
<proteinExistence type="predicted"/>
<dbReference type="Pfam" id="PF02518">
    <property type="entry name" value="HATPase_c"/>
    <property type="match status" value="1"/>
</dbReference>
<gene>
    <name evidence="4" type="ORF">HNQ08_001998</name>
</gene>
<dbReference type="RefSeq" id="WP_184130776.1">
    <property type="nucleotide sequence ID" value="NZ_JACHFL010000004.1"/>
</dbReference>
<comment type="catalytic activity">
    <reaction evidence="1">
        <text>ATP + protein L-histidine = ADP + protein N-phospho-L-histidine.</text>
        <dbReference type="EC" id="2.7.13.3"/>
    </reaction>
</comment>
<evidence type="ECO:0000313" key="5">
    <source>
        <dbReference type="Proteomes" id="UP000552709"/>
    </source>
</evidence>
<dbReference type="EC" id="2.7.13.3" evidence="2"/>
<accession>A0A7W8JTF1</accession>
<name>A0A7W8JTF1_9DEIO</name>
<organism evidence="4 5">
    <name type="scientific">Deinococcus humi</name>
    <dbReference type="NCBI Taxonomy" id="662880"/>
    <lineage>
        <taxon>Bacteria</taxon>
        <taxon>Thermotogati</taxon>
        <taxon>Deinococcota</taxon>
        <taxon>Deinococci</taxon>
        <taxon>Deinococcales</taxon>
        <taxon>Deinococcaceae</taxon>
        <taxon>Deinococcus</taxon>
    </lineage>
</organism>
<keyword evidence="5" id="KW-1185">Reference proteome</keyword>
<dbReference type="PRINTS" id="PR00344">
    <property type="entry name" value="BCTRLSENSOR"/>
</dbReference>
<dbReference type="Gene3D" id="3.30.565.10">
    <property type="entry name" value="Histidine kinase-like ATPase, C-terminal domain"/>
    <property type="match status" value="1"/>
</dbReference>
<dbReference type="AlphaFoldDB" id="A0A7W8JTF1"/>
<dbReference type="InterPro" id="IPR004358">
    <property type="entry name" value="Sig_transdc_His_kin-like_C"/>
</dbReference>
<dbReference type="Proteomes" id="UP000552709">
    <property type="component" value="Unassembled WGS sequence"/>
</dbReference>
<protein>
    <recommendedName>
        <fullName evidence="2">histidine kinase</fullName>
        <ecNumber evidence="2">2.7.13.3</ecNumber>
    </recommendedName>
</protein>
<dbReference type="GO" id="GO:0004673">
    <property type="term" value="F:protein histidine kinase activity"/>
    <property type="evidence" value="ECO:0007669"/>
    <property type="project" value="UniProtKB-EC"/>
</dbReference>
<feature type="domain" description="Histidine kinase/HSP90-like ATPase" evidence="3">
    <location>
        <begin position="42"/>
        <end position="80"/>
    </location>
</feature>
<dbReference type="SUPFAM" id="SSF55874">
    <property type="entry name" value="ATPase domain of HSP90 chaperone/DNA topoisomerase II/histidine kinase"/>
    <property type="match status" value="1"/>
</dbReference>
<reference evidence="4 5" key="1">
    <citation type="submission" date="2020-08" db="EMBL/GenBank/DDBJ databases">
        <title>Genomic Encyclopedia of Type Strains, Phase IV (KMG-IV): sequencing the most valuable type-strain genomes for metagenomic binning, comparative biology and taxonomic classification.</title>
        <authorList>
            <person name="Goeker M."/>
        </authorList>
    </citation>
    <scope>NUCLEOTIDE SEQUENCE [LARGE SCALE GENOMIC DNA]</scope>
    <source>
        <strain evidence="4 5">DSM 27939</strain>
    </source>
</reference>